<reference evidence="2" key="1">
    <citation type="submission" date="2016-10" db="EMBL/GenBank/DDBJ databases">
        <authorList>
            <person name="Varghese N."/>
            <person name="Submissions S."/>
        </authorList>
    </citation>
    <scope>NUCLEOTIDE SEQUENCE [LARGE SCALE GENOMIC DNA]</scope>
    <source>
        <strain evidence="2">DSM 44209</strain>
    </source>
</reference>
<organism evidence="1 2">
    <name type="scientific">Geodermatophilus poikilotrophus</name>
    <dbReference type="NCBI Taxonomy" id="1333667"/>
    <lineage>
        <taxon>Bacteria</taxon>
        <taxon>Bacillati</taxon>
        <taxon>Actinomycetota</taxon>
        <taxon>Actinomycetes</taxon>
        <taxon>Geodermatophilales</taxon>
        <taxon>Geodermatophilaceae</taxon>
        <taxon>Geodermatophilus</taxon>
    </lineage>
</organism>
<name>A0A1I0FLI4_9ACTN</name>
<dbReference type="EMBL" id="FOIE01000006">
    <property type="protein sequence ID" value="SET59080.1"/>
    <property type="molecule type" value="Genomic_DNA"/>
</dbReference>
<evidence type="ECO:0000313" key="2">
    <source>
        <dbReference type="Proteomes" id="UP000198507"/>
    </source>
</evidence>
<evidence type="ECO:0000313" key="1">
    <source>
        <dbReference type="EMBL" id="SET59080.1"/>
    </source>
</evidence>
<sequence length="272" mass="28337">MATPGVRTVSGRTGVVRELRAAGPLLAALHAPVTARPPWLTAALALVAGPRPVAVVVDPPGGTGAPRALATLVLRGGPRLTVTLLGDGLPVPGGAAPARLPARDDAAAERLAAGVLDLLDRVRRPWTLRLAGLPLGDPTLRAIGRLRPQAAFANARSARLVDTLGEAGPVRRTRDPAEVERRLPELLAAEPDRRVRTALRVATRLHAAIGQVELATVADGDRLRAGLLTLVDGADRRPWWATPDAGLRTEMGAPLVSLTLPGGGPAALLRRR</sequence>
<dbReference type="AlphaFoldDB" id="A0A1I0FLI4"/>
<proteinExistence type="predicted"/>
<protein>
    <submittedName>
        <fullName evidence="1">Uncharacterized protein</fullName>
    </submittedName>
</protein>
<accession>A0A1I0FLI4</accession>
<dbReference type="Proteomes" id="UP000198507">
    <property type="component" value="Unassembled WGS sequence"/>
</dbReference>
<gene>
    <name evidence="1" type="ORF">SAMN04488546_2876</name>
</gene>
<keyword evidence="2" id="KW-1185">Reference proteome</keyword>